<dbReference type="AlphaFoldDB" id="A0A517L9H0"/>
<proteinExistence type="inferred from homology"/>
<dbReference type="GO" id="GO:0005634">
    <property type="term" value="C:nucleus"/>
    <property type="evidence" value="ECO:0007669"/>
    <property type="project" value="UniProtKB-SubCell"/>
</dbReference>
<dbReference type="SUPFAM" id="SSF57850">
    <property type="entry name" value="RING/U-box"/>
    <property type="match status" value="1"/>
</dbReference>
<evidence type="ECO:0000256" key="4">
    <source>
        <dbReference type="ARBA" id="ARBA00022679"/>
    </source>
</evidence>
<evidence type="ECO:0000256" key="6">
    <source>
        <dbReference type="ARBA" id="ARBA00022771"/>
    </source>
</evidence>
<organism evidence="13 14">
    <name type="scientific">Venturia effusa</name>
    <dbReference type="NCBI Taxonomy" id="50376"/>
    <lineage>
        <taxon>Eukaryota</taxon>
        <taxon>Fungi</taxon>
        <taxon>Dikarya</taxon>
        <taxon>Ascomycota</taxon>
        <taxon>Pezizomycotina</taxon>
        <taxon>Dothideomycetes</taxon>
        <taxon>Pleosporomycetidae</taxon>
        <taxon>Venturiales</taxon>
        <taxon>Venturiaceae</taxon>
        <taxon>Venturia</taxon>
    </lineage>
</organism>
<evidence type="ECO:0000256" key="3">
    <source>
        <dbReference type="ARBA" id="ARBA00008212"/>
    </source>
</evidence>
<keyword evidence="5" id="KW-0479">Metal-binding</keyword>
<dbReference type="PANTHER" id="PTHR21330">
    <property type="entry name" value="E3 SUMO-PROTEIN LIGASE NSE2"/>
    <property type="match status" value="1"/>
</dbReference>
<dbReference type="PANTHER" id="PTHR21330:SF1">
    <property type="entry name" value="E3 SUMO-PROTEIN LIGASE NSE2"/>
    <property type="match status" value="1"/>
</dbReference>
<comment type="pathway">
    <text evidence="2">Protein modification; protein sumoylation.</text>
</comment>
<feature type="domain" description="SP-RING-type" evidence="12">
    <location>
        <begin position="250"/>
        <end position="330"/>
    </location>
</feature>
<dbReference type="OrthoDB" id="756301at2759"/>
<dbReference type="Proteomes" id="UP000316270">
    <property type="component" value="Chromosome 7"/>
</dbReference>
<feature type="region of interest" description="Disordered" evidence="11">
    <location>
        <begin position="328"/>
        <end position="352"/>
    </location>
</feature>
<evidence type="ECO:0000313" key="13">
    <source>
        <dbReference type="EMBL" id="QDS72284.1"/>
    </source>
</evidence>
<dbReference type="Gene3D" id="3.30.40.10">
    <property type="entry name" value="Zinc/RING finger domain, C3HC4 (zinc finger)"/>
    <property type="match status" value="1"/>
</dbReference>
<evidence type="ECO:0000256" key="5">
    <source>
        <dbReference type="ARBA" id="ARBA00022723"/>
    </source>
</evidence>
<dbReference type="EMBL" id="CP042191">
    <property type="protein sequence ID" value="QDS72284.1"/>
    <property type="molecule type" value="Genomic_DNA"/>
</dbReference>
<dbReference type="STRING" id="50376.A0A517L9H0"/>
<feature type="region of interest" description="Disordered" evidence="11">
    <location>
        <begin position="76"/>
        <end position="106"/>
    </location>
</feature>
<evidence type="ECO:0000256" key="10">
    <source>
        <dbReference type="PROSITE-ProRule" id="PRU00452"/>
    </source>
</evidence>
<dbReference type="InterPro" id="IPR013083">
    <property type="entry name" value="Znf_RING/FYVE/PHD"/>
</dbReference>
<feature type="compositionally biased region" description="Pro residues" evidence="11">
    <location>
        <begin position="1"/>
        <end position="11"/>
    </location>
</feature>
<evidence type="ECO:0000256" key="9">
    <source>
        <dbReference type="ARBA" id="ARBA00023242"/>
    </source>
</evidence>
<comment type="subcellular location">
    <subcellularLocation>
        <location evidence="1">Nucleus</location>
    </subcellularLocation>
</comment>
<evidence type="ECO:0000256" key="2">
    <source>
        <dbReference type="ARBA" id="ARBA00004718"/>
    </source>
</evidence>
<evidence type="ECO:0000256" key="1">
    <source>
        <dbReference type="ARBA" id="ARBA00004123"/>
    </source>
</evidence>
<dbReference type="InterPro" id="IPR026846">
    <property type="entry name" value="Nse2(Mms21)"/>
</dbReference>
<dbReference type="PROSITE" id="PS51044">
    <property type="entry name" value="ZF_SP_RING"/>
    <property type="match status" value="1"/>
</dbReference>
<dbReference type="GO" id="GO:0008270">
    <property type="term" value="F:zinc ion binding"/>
    <property type="evidence" value="ECO:0007669"/>
    <property type="project" value="UniProtKB-KW"/>
</dbReference>
<feature type="compositionally biased region" description="Polar residues" evidence="11">
    <location>
        <begin position="386"/>
        <end position="401"/>
    </location>
</feature>
<accession>A0A517L9H0</accession>
<keyword evidence="7" id="KW-0833">Ubl conjugation pathway</keyword>
<keyword evidence="4" id="KW-0808">Transferase</keyword>
<evidence type="ECO:0000256" key="8">
    <source>
        <dbReference type="ARBA" id="ARBA00022833"/>
    </source>
</evidence>
<dbReference type="GO" id="GO:0016925">
    <property type="term" value="P:protein sumoylation"/>
    <property type="evidence" value="ECO:0007669"/>
    <property type="project" value="UniProtKB-UniPathway"/>
</dbReference>
<evidence type="ECO:0000313" key="14">
    <source>
        <dbReference type="Proteomes" id="UP000316270"/>
    </source>
</evidence>
<dbReference type="GO" id="GO:0000724">
    <property type="term" value="P:double-strand break repair via homologous recombination"/>
    <property type="evidence" value="ECO:0007669"/>
    <property type="project" value="InterPro"/>
</dbReference>
<feature type="region of interest" description="Disordered" evidence="11">
    <location>
        <begin position="1"/>
        <end position="33"/>
    </location>
</feature>
<dbReference type="UniPathway" id="UPA00886"/>
<protein>
    <recommendedName>
        <fullName evidence="12">SP-RING-type domain-containing protein</fullName>
    </recommendedName>
</protein>
<feature type="compositionally biased region" description="Basic and acidic residues" evidence="11">
    <location>
        <begin position="76"/>
        <end position="97"/>
    </location>
</feature>
<feature type="compositionally biased region" description="Acidic residues" evidence="11">
    <location>
        <begin position="404"/>
        <end position="413"/>
    </location>
</feature>
<comment type="similarity">
    <text evidence="3">Belongs to the NSE2 family.</text>
</comment>
<feature type="compositionally biased region" description="Polar residues" evidence="11">
    <location>
        <begin position="19"/>
        <end position="33"/>
    </location>
</feature>
<evidence type="ECO:0000259" key="12">
    <source>
        <dbReference type="PROSITE" id="PS51044"/>
    </source>
</evidence>
<reference evidence="13 14" key="1">
    <citation type="submission" date="2019-07" db="EMBL/GenBank/DDBJ databases">
        <title>Finished genome of Venturia effusa.</title>
        <authorList>
            <person name="Young C.A."/>
            <person name="Cox M.P."/>
            <person name="Ganley A.R.D."/>
            <person name="David W.J."/>
        </authorList>
    </citation>
    <scope>NUCLEOTIDE SEQUENCE [LARGE SCALE GENOMIC DNA]</scope>
    <source>
        <strain evidence="14">albino</strain>
    </source>
</reference>
<name>A0A517L9H0_9PEZI</name>
<dbReference type="InterPro" id="IPR004181">
    <property type="entry name" value="Znf_MIZ"/>
</dbReference>
<gene>
    <name evidence="13" type="ORF">FKW77_006512</name>
</gene>
<evidence type="ECO:0000256" key="11">
    <source>
        <dbReference type="SAM" id="MobiDB-lite"/>
    </source>
</evidence>
<dbReference type="Pfam" id="PF11789">
    <property type="entry name" value="zf-Nse"/>
    <property type="match status" value="1"/>
</dbReference>
<sequence length="419" mass="46309">MPPSRSRPPAPVARGRPSTSAPVYQSPESSLNAPAQHSLANLKRLHQLNPVEQHLKDANQLLADCVFDANKALADRERDVEKRRAKADRDGVERDAQEQADLQQRQKAVRRLNADIEIRTRKTIDEQYAIEHMRQSLEDAARIAGDAPGLPVSQAASFDPTMPDAPSQPESGPSPSDIFKRGVQAKMDGWQHMTLQTRYSQHPDYVSFKKLAHDGTHGDDVPMQPASRWFGPARGSPAPGTIRAHAADGSDDDIIIARETTSTKCPITLRELKNPVMNKHCRHVFEKEAIMHMTARAEINCPITGCNKKISRASLFVDPALLKKIKRIQQSKQASQNAEDDSDEDDRTSDGRNAHMSILLDDASGDEEFDTLIDEAGTFSAPKVEPQSSRPTAGSRATQIVTLWDDESDEESGGEIMEH</sequence>
<keyword evidence="6 10" id="KW-0863">Zinc-finger</keyword>
<dbReference type="GO" id="GO:0030915">
    <property type="term" value="C:Smc5-Smc6 complex"/>
    <property type="evidence" value="ECO:0007669"/>
    <property type="project" value="InterPro"/>
</dbReference>
<dbReference type="CDD" id="cd16651">
    <property type="entry name" value="SPL-RING_NSE2"/>
    <property type="match status" value="1"/>
</dbReference>
<feature type="region of interest" description="Disordered" evidence="11">
    <location>
        <begin position="147"/>
        <end position="174"/>
    </location>
</feature>
<feature type="region of interest" description="Disordered" evidence="11">
    <location>
        <begin position="366"/>
        <end position="419"/>
    </location>
</feature>
<feature type="compositionally biased region" description="Acidic residues" evidence="11">
    <location>
        <begin position="338"/>
        <end position="347"/>
    </location>
</feature>
<evidence type="ECO:0000256" key="7">
    <source>
        <dbReference type="ARBA" id="ARBA00022786"/>
    </source>
</evidence>
<keyword evidence="8" id="KW-0862">Zinc</keyword>
<keyword evidence="9" id="KW-0539">Nucleus</keyword>
<dbReference type="GO" id="GO:0061665">
    <property type="term" value="F:SUMO ligase activity"/>
    <property type="evidence" value="ECO:0007669"/>
    <property type="project" value="TreeGrafter"/>
</dbReference>
<keyword evidence="14" id="KW-1185">Reference proteome</keyword>